<sequence>MDDRLLHALQVAKEWEQGNATVGAAMKASLGAHAAAREAADPVVTAAARSIGHAVATAHMADHSMGAPLYALKALKMAGRPLDEERAWQYEQLQQLPADIAELVSGTMKQKEKSFKI</sequence>
<dbReference type="EMBL" id="BKAU01000001">
    <property type="protein sequence ID" value="GEP94698.1"/>
    <property type="molecule type" value="Genomic_DNA"/>
</dbReference>
<reference evidence="2 3" key="1">
    <citation type="submission" date="2019-07" db="EMBL/GenBank/DDBJ databases">
        <title>Whole genome shotgun sequence of Chitinophaga cymbidii NBRC 109752.</title>
        <authorList>
            <person name="Hosoyama A."/>
            <person name="Uohara A."/>
            <person name="Ohji S."/>
            <person name="Ichikawa N."/>
        </authorList>
    </citation>
    <scope>NUCLEOTIDE SEQUENCE [LARGE SCALE GENOMIC DNA]</scope>
    <source>
        <strain evidence="2 3">NBRC 109752</strain>
    </source>
</reference>
<organism evidence="2 3">
    <name type="scientific">Chitinophaga cymbidii</name>
    <dbReference type="NCBI Taxonomy" id="1096750"/>
    <lineage>
        <taxon>Bacteria</taxon>
        <taxon>Pseudomonadati</taxon>
        <taxon>Bacteroidota</taxon>
        <taxon>Chitinophagia</taxon>
        <taxon>Chitinophagales</taxon>
        <taxon>Chitinophagaceae</taxon>
        <taxon>Chitinophaga</taxon>
    </lineage>
</organism>
<feature type="domain" description="Imm-5-like" evidence="1">
    <location>
        <begin position="2"/>
        <end position="95"/>
    </location>
</feature>
<comment type="caution">
    <text evidence="2">The sequence shown here is derived from an EMBL/GenBank/DDBJ whole genome shotgun (WGS) entry which is preliminary data.</text>
</comment>
<proteinExistence type="predicted"/>
<dbReference type="AlphaFoldDB" id="A0A512RGB7"/>
<protein>
    <recommendedName>
        <fullName evidence="1">Imm-5-like domain-containing protein</fullName>
    </recommendedName>
</protein>
<gene>
    <name evidence="2" type="ORF">CCY01nite_09580</name>
</gene>
<evidence type="ECO:0000313" key="3">
    <source>
        <dbReference type="Proteomes" id="UP000321436"/>
    </source>
</evidence>
<name>A0A512RGB7_9BACT</name>
<keyword evidence="3" id="KW-1185">Reference proteome</keyword>
<dbReference type="InterPro" id="IPR048667">
    <property type="entry name" value="Imm5-like"/>
</dbReference>
<evidence type="ECO:0000313" key="2">
    <source>
        <dbReference type="EMBL" id="GEP94698.1"/>
    </source>
</evidence>
<evidence type="ECO:0000259" key="1">
    <source>
        <dbReference type="Pfam" id="PF21805"/>
    </source>
</evidence>
<dbReference type="Proteomes" id="UP000321436">
    <property type="component" value="Unassembled WGS sequence"/>
</dbReference>
<dbReference type="Pfam" id="PF21805">
    <property type="entry name" value="Imm5_like"/>
    <property type="match status" value="1"/>
</dbReference>
<accession>A0A512RGB7</accession>